<keyword evidence="4 5" id="KW-0472">Membrane</keyword>
<feature type="transmembrane region" description="Helical" evidence="5">
    <location>
        <begin position="174"/>
        <end position="192"/>
    </location>
</feature>
<feature type="transmembrane region" description="Helical" evidence="5">
    <location>
        <begin position="141"/>
        <end position="162"/>
    </location>
</feature>
<dbReference type="InterPro" id="IPR006603">
    <property type="entry name" value="PQ-loop_rpt"/>
</dbReference>
<evidence type="ECO:0000256" key="3">
    <source>
        <dbReference type="ARBA" id="ARBA00022989"/>
    </source>
</evidence>
<gene>
    <name evidence="6" type="ORF">K7432_002263</name>
</gene>
<feature type="transmembrane region" description="Helical" evidence="5">
    <location>
        <begin position="91"/>
        <end position="112"/>
    </location>
</feature>
<evidence type="ECO:0000256" key="5">
    <source>
        <dbReference type="SAM" id="Phobius"/>
    </source>
</evidence>
<comment type="caution">
    <text evidence="6">The sequence shown here is derived from an EMBL/GenBank/DDBJ whole genome shotgun (WGS) entry which is preliminary data.</text>
</comment>
<name>A0ABR2W867_9FUNG</name>
<feature type="transmembrane region" description="Helical" evidence="5">
    <location>
        <begin position="12"/>
        <end position="29"/>
    </location>
</feature>
<dbReference type="Gene3D" id="1.20.1280.290">
    <property type="match status" value="2"/>
</dbReference>
<evidence type="ECO:0000256" key="2">
    <source>
        <dbReference type="ARBA" id="ARBA00022692"/>
    </source>
</evidence>
<dbReference type="InterPro" id="IPR051415">
    <property type="entry name" value="LAAT-1"/>
</dbReference>
<evidence type="ECO:0000313" key="7">
    <source>
        <dbReference type="Proteomes" id="UP001479436"/>
    </source>
</evidence>
<organism evidence="6 7">
    <name type="scientific">Basidiobolus ranarum</name>
    <dbReference type="NCBI Taxonomy" id="34480"/>
    <lineage>
        <taxon>Eukaryota</taxon>
        <taxon>Fungi</taxon>
        <taxon>Fungi incertae sedis</taxon>
        <taxon>Zoopagomycota</taxon>
        <taxon>Entomophthoromycotina</taxon>
        <taxon>Basidiobolomycetes</taxon>
        <taxon>Basidiobolales</taxon>
        <taxon>Basidiobolaceae</taxon>
        <taxon>Basidiobolus</taxon>
    </lineage>
</organism>
<dbReference type="EMBL" id="JASJQH010006934">
    <property type="protein sequence ID" value="KAK9723013.1"/>
    <property type="molecule type" value="Genomic_DNA"/>
</dbReference>
<keyword evidence="7" id="KW-1185">Reference proteome</keyword>
<evidence type="ECO:0000256" key="4">
    <source>
        <dbReference type="ARBA" id="ARBA00023136"/>
    </source>
</evidence>
<dbReference type="Proteomes" id="UP001479436">
    <property type="component" value="Unassembled WGS sequence"/>
</dbReference>
<dbReference type="SMART" id="SM00679">
    <property type="entry name" value="CTNS"/>
    <property type="match status" value="2"/>
</dbReference>
<evidence type="ECO:0008006" key="8">
    <source>
        <dbReference type="Google" id="ProtNLM"/>
    </source>
</evidence>
<keyword evidence="3 5" id="KW-1133">Transmembrane helix</keyword>
<feature type="transmembrane region" description="Helical" evidence="5">
    <location>
        <begin position="204"/>
        <end position="228"/>
    </location>
</feature>
<feature type="transmembrane region" description="Helical" evidence="5">
    <location>
        <begin position="234"/>
        <end position="258"/>
    </location>
</feature>
<feature type="transmembrane region" description="Helical" evidence="5">
    <location>
        <begin position="50"/>
        <end position="71"/>
    </location>
</feature>
<keyword evidence="2 5" id="KW-0812">Transmembrane</keyword>
<sequence length="297" mass="33202">MVQPPPICVPSHNSFEFIISVFLTIGMLASYLPQHIKIIVNKTSEGLSPWFLLLGSISSASSFLNILILQFPVLTCCKYLSSGECFESVLGIVQVGIQWSMFVIILLLYMIYFPQHKKTEILIDDNRLANTVPTSDWRHSILVSFIVSAHFVLSLSVSIWILGSFGSMSKQASLWAGFLGLLSTSMATLQYIPQIHRTWRLKAVGALSIPTMLMQTPGAFLFAYSIYLRPGTNWTSWMTFVASGILQGTLLIMCLVWAMKPNQRITVGTALVHNPLDIRTERTALLRDHLAHPVNTR</sequence>
<evidence type="ECO:0000313" key="6">
    <source>
        <dbReference type="EMBL" id="KAK9723013.1"/>
    </source>
</evidence>
<protein>
    <recommendedName>
        <fullName evidence="8">PQ loop repeat protein</fullName>
    </recommendedName>
</protein>
<proteinExistence type="predicted"/>
<accession>A0ABR2W867</accession>
<dbReference type="PANTHER" id="PTHR16201">
    <property type="entry name" value="SEVEN TRANSMEMBRANE PROTEIN 1-RELATED"/>
    <property type="match status" value="1"/>
</dbReference>
<dbReference type="PANTHER" id="PTHR16201:SF11">
    <property type="entry name" value="PQ-LOOP REPEAT-CONTAINING PROTEIN"/>
    <property type="match status" value="1"/>
</dbReference>
<evidence type="ECO:0000256" key="1">
    <source>
        <dbReference type="ARBA" id="ARBA00004141"/>
    </source>
</evidence>
<dbReference type="Pfam" id="PF04193">
    <property type="entry name" value="PQ-loop"/>
    <property type="match status" value="2"/>
</dbReference>
<comment type="subcellular location">
    <subcellularLocation>
        <location evidence="1">Membrane</location>
        <topology evidence="1">Multi-pass membrane protein</topology>
    </subcellularLocation>
</comment>
<reference evidence="6 7" key="1">
    <citation type="submission" date="2023-04" db="EMBL/GenBank/DDBJ databases">
        <title>Genome of Basidiobolus ranarum AG-B5.</title>
        <authorList>
            <person name="Stajich J.E."/>
            <person name="Carter-House D."/>
            <person name="Gryganskyi A."/>
        </authorList>
    </citation>
    <scope>NUCLEOTIDE SEQUENCE [LARGE SCALE GENOMIC DNA]</scope>
    <source>
        <strain evidence="6 7">AG-B5</strain>
    </source>
</reference>